<evidence type="ECO:0000313" key="2">
    <source>
        <dbReference type="EMBL" id="MEQ3353659.1"/>
    </source>
</evidence>
<dbReference type="RefSeq" id="WP_148474163.1">
    <property type="nucleotide sequence ID" value="NZ_JAOQJD010000014.1"/>
</dbReference>
<reference evidence="2 3" key="1">
    <citation type="submission" date="2024-04" db="EMBL/GenBank/DDBJ databases">
        <title>Human intestinal bacterial collection.</title>
        <authorList>
            <person name="Pauvert C."/>
            <person name="Hitch T.C.A."/>
            <person name="Clavel T."/>
        </authorList>
    </citation>
    <scope>NUCLEOTIDE SEQUENCE [LARGE SCALE GENOMIC DNA]</scope>
    <source>
        <strain evidence="2 3">CLA-SR-H026</strain>
    </source>
</reference>
<feature type="transmembrane region" description="Helical" evidence="1">
    <location>
        <begin position="60"/>
        <end position="80"/>
    </location>
</feature>
<name>A0ABV1J642_9FIRM</name>
<keyword evidence="1" id="KW-0472">Membrane</keyword>
<keyword evidence="1" id="KW-1133">Transmembrane helix</keyword>
<evidence type="ECO:0000313" key="3">
    <source>
        <dbReference type="Proteomes" id="UP001481872"/>
    </source>
</evidence>
<organism evidence="2 3">
    <name type="scientific">Aedoeadaptatus acetigenes</name>
    <dbReference type="NCBI Taxonomy" id="2981723"/>
    <lineage>
        <taxon>Bacteria</taxon>
        <taxon>Bacillati</taxon>
        <taxon>Bacillota</taxon>
        <taxon>Tissierellia</taxon>
        <taxon>Tissierellales</taxon>
        <taxon>Peptoniphilaceae</taxon>
        <taxon>Aedoeadaptatus</taxon>
    </lineage>
</organism>
<proteinExistence type="predicted"/>
<comment type="caution">
    <text evidence="2">The sequence shown here is derived from an EMBL/GenBank/DDBJ whole genome shotgun (WGS) entry which is preliminary data.</text>
</comment>
<sequence length="120" mass="13132">MKKFNKISVVSLLILILSFTVVRYAVFGIHGMKQLPLVLGLLIAVELIVLCFTKVKIVPLISAISYPLGFAIGCLFQISGLDAGGGATNNLWIIWIGTIFVMNIIAVFAELINRKKAKQQ</sequence>
<protein>
    <submittedName>
        <fullName evidence="2">Uncharacterized protein</fullName>
    </submittedName>
</protein>
<evidence type="ECO:0000256" key="1">
    <source>
        <dbReference type="SAM" id="Phobius"/>
    </source>
</evidence>
<accession>A0ABV1J642</accession>
<dbReference type="Proteomes" id="UP001481872">
    <property type="component" value="Unassembled WGS sequence"/>
</dbReference>
<feature type="transmembrane region" description="Helical" evidence="1">
    <location>
        <begin position="35"/>
        <end position="53"/>
    </location>
</feature>
<keyword evidence="3" id="KW-1185">Reference proteome</keyword>
<keyword evidence="1" id="KW-0812">Transmembrane</keyword>
<feature type="transmembrane region" description="Helical" evidence="1">
    <location>
        <begin position="92"/>
        <end position="112"/>
    </location>
</feature>
<dbReference type="EMBL" id="JBBNPS010000011">
    <property type="protein sequence ID" value="MEQ3353659.1"/>
    <property type="molecule type" value="Genomic_DNA"/>
</dbReference>
<gene>
    <name evidence="2" type="ORF">AAA081_05000</name>
</gene>